<dbReference type="Proteomes" id="UP000184330">
    <property type="component" value="Unassembled WGS sequence"/>
</dbReference>
<gene>
    <name evidence="1" type="ORF">PAC_10668</name>
</gene>
<sequence>MKIAVAKAERRYTEDGKDTIFFHRGDFIPPAKVQNWKRRIMVSASSPLNPNAKTPVTIAYFTPVSCVVPISPVRELMEVDDPSALGSSRPKIDYVDKELNPLPADQNTFISLYFPGRAFLRCFVIDRGKSPEAVERQGMTFRFLPKFISGMFASKNLDEYLIELYEILLGSFQFAHFSSWLGPFEDCGPVALTDQLGQALIRNHDLPKAAILAAVLDKALKNGKQVDEIPFQDHLLARWHRDQGFYEASRLISADAQLPSDGSDGALGNFANATRKLLQNSYQQQPESGCFQNDVQDAIQEAALEARSGEFERADRIFNVLLALTPNFLAHVMDPRSLAEMHLTISNCYKSRLSKNGCEACISLSPANRSYDEASRVDTLCGGAIRLHFG</sequence>
<dbReference type="OrthoDB" id="5986190at2759"/>
<keyword evidence="2" id="KW-1185">Reference proteome</keyword>
<evidence type="ECO:0000313" key="1">
    <source>
        <dbReference type="EMBL" id="CZR60772.1"/>
    </source>
</evidence>
<dbReference type="EMBL" id="FJOG01000016">
    <property type="protein sequence ID" value="CZR60772.1"/>
    <property type="molecule type" value="Genomic_DNA"/>
</dbReference>
<proteinExistence type="predicted"/>
<accession>A0A1L7X6Z6</accession>
<protein>
    <submittedName>
        <fullName evidence="1">Uncharacterized protein</fullName>
    </submittedName>
</protein>
<name>A0A1L7X6Z6_9HELO</name>
<evidence type="ECO:0000313" key="2">
    <source>
        <dbReference type="Proteomes" id="UP000184330"/>
    </source>
</evidence>
<organism evidence="1 2">
    <name type="scientific">Phialocephala subalpina</name>
    <dbReference type="NCBI Taxonomy" id="576137"/>
    <lineage>
        <taxon>Eukaryota</taxon>
        <taxon>Fungi</taxon>
        <taxon>Dikarya</taxon>
        <taxon>Ascomycota</taxon>
        <taxon>Pezizomycotina</taxon>
        <taxon>Leotiomycetes</taxon>
        <taxon>Helotiales</taxon>
        <taxon>Mollisiaceae</taxon>
        <taxon>Phialocephala</taxon>
        <taxon>Phialocephala fortinii species complex</taxon>
    </lineage>
</organism>
<reference evidence="1 2" key="1">
    <citation type="submission" date="2016-03" db="EMBL/GenBank/DDBJ databases">
        <authorList>
            <person name="Ploux O."/>
        </authorList>
    </citation>
    <scope>NUCLEOTIDE SEQUENCE [LARGE SCALE GENOMIC DNA]</scope>
    <source>
        <strain evidence="1 2">UAMH 11012</strain>
    </source>
</reference>
<dbReference type="AlphaFoldDB" id="A0A1L7X6Z6"/>